<keyword evidence="5 8" id="KW-0812">Transmembrane</keyword>
<evidence type="ECO:0000313" key="9">
    <source>
        <dbReference type="EMBL" id="TQR10690.1"/>
    </source>
</evidence>
<dbReference type="InterPro" id="IPR004761">
    <property type="entry name" value="Spore_GerAB"/>
</dbReference>
<evidence type="ECO:0000256" key="1">
    <source>
        <dbReference type="ARBA" id="ARBA00004141"/>
    </source>
</evidence>
<feature type="transmembrane region" description="Helical" evidence="8">
    <location>
        <begin position="110"/>
        <end position="130"/>
    </location>
</feature>
<feature type="transmembrane region" description="Helical" evidence="8">
    <location>
        <begin position="137"/>
        <end position="161"/>
    </location>
</feature>
<keyword evidence="4" id="KW-0309">Germination</keyword>
<feature type="transmembrane region" description="Helical" evidence="8">
    <location>
        <begin position="78"/>
        <end position="98"/>
    </location>
</feature>
<name>A0A544SZW0_9BACI</name>
<dbReference type="PANTHER" id="PTHR34975">
    <property type="entry name" value="SPORE GERMINATION PROTEIN A2"/>
    <property type="match status" value="1"/>
</dbReference>
<evidence type="ECO:0000256" key="7">
    <source>
        <dbReference type="ARBA" id="ARBA00023136"/>
    </source>
</evidence>
<dbReference type="EMBL" id="VDGH01000010">
    <property type="protein sequence ID" value="TQR10690.1"/>
    <property type="molecule type" value="Genomic_DNA"/>
</dbReference>
<keyword evidence="7 8" id="KW-0472">Membrane</keyword>
<protein>
    <submittedName>
        <fullName evidence="9">Uncharacterized protein</fullName>
    </submittedName>
</protein>
<keyword evidence="6 8" id="KW-1133">Transmembrane helix</keyword>
<keyword evidence="10" id="KW-1185">Reference proteome</keyword>
<comment type="similarity">
    <text evidence="2">Belongs to the amino acid-polyamine-organocation (APC) superfamily. Spore germination protein (SGP) (TC 2.A.3.9) family.</text>
</comment>
<evidence type="ECO:0000256" key="2">
    <source>
        <dbReference type="ARBA" id="ARBA00007998"/>
    </source>
</evidence>
<reference evidence="9 10" key="1">
    <citation type="submission" date="2019-05" db="EMBL/GenBank/DDBJ databases">
        <title>Psychrobacillus vulpis sp. nov., a new species isolated from feces of a red fox that inhabits in The Tablas de Daimiel Natural Park, Albacete, Spain.</title>
        <authorList>
            <person name="Rodriguez M."/>
            <person name="Reina J.C."/>
            <person name="Bejar V."/>
            <person name="Llamas I."/>
        </authorList>
    </citation>
    <scope>NUCLEOTIDE SEQUENCE [LARGE SCALE GENOMIC DNA]</scope>
    <source>
        <strain evidence="9 10">NEAU-3TGS17</strain>
    </source>
</reference>
<evidence type="ECO:0000256" key="3">
    <source>
        <dbReference type="ARBA" id="ARBA00022448"/>
    </source>
</evidence>
<dbReference type="RefSeq" id="WP_142540010.1">
    <property type="nucleotide sequence ID" value="NZ_BMIE01000008.1"/>
</dbReference>
<dbReference type="Proteomes" id="UP000317316">
    <property type="component" value="Unassembled WGS sequence"/>
</dbReference>
<dbReference type="AlphaFoldDB" id="A0A544SZW0"/>
<evidence type="ECO:0000256" key="6">
    <source>
        <dbReference type="ARBA" id="ARBA00022989"/>
    </source>
</evidence>
<evidence type="ECO:0000256" key="4">
    <source>
        <dbReference type="ARBA" id="ARBA00022544"/>
    </source>
</evidence>
<dbReference type="OrthoDB" id="2381188at2"/>
<evidence type="ECO:0000256" key="8">
    <source>
        <dbReference type="SAM" id="Phobius"/>
    </source>
</evidence>
<keyword evidence="3" id="KW-0813">Transport</keyword>
<dbReference type="GO" id="GO:0009847">
    <property type="term" value="P:spore germination"/>
    <property type="evidence" value="ECO:0007669"/>
    <property type="project" value="InterPro"/>
</dbReference>
<feature type="transmembrane region" description="Helical" evidence="8">
    <location>
        <begin position="330"/>
        <end position="350"/>
    </location>
</feature>
<dbReference type="NCBIfam" id="TIGR00912">
    <property type="entry name" value="2A0309"/>
    <property type="match status" value="1"/>
</dbReference>
<feature type="transmembrane region" description="Helical" evidence="8">
    <location>
        <begin position="269"/>
        <end position="288"/>
    </location>
</feature>
<comment type="subcellular location">
    <subcellularLocation>
        <location evidence="1">Membrane</location>
        <topology evidence="1">Multi-pass membrane protein</topology>
    </subcellularLocation>
</comment>
<organism evidence="9 10">
    <name type="scientific">Psychrobacillus lasiicapitis</name>
    <dbReference type="NCBI Taxonomy" id="1636719"/>
    <lineage>
        <taxon>Bacteria</taxon>
        <taxon>Bacillati</taxon>
        <taxon>Bacillota</taxon>
        <taxon>Bacilli</taxon>
        <taxon>Bacillales</taxon>
        <taxon>Bacillaceae</taxon>
        <taxon>Psychrobacillus</taxon>
    </lineage>
</organism>
<accession>A0A544SZW0</accession>
<gene>
    <name evidence="9" type="ORF">FG382_16590</name>
</gene>
<evidence type="ECO:0000256" key="5">
    <source>
        <dbReference type="ARBA" id="ARBA00022692"/>
    </source>
</evidence>
<feature type="transmembrane region" description="Helical" evidence="8">
    <location>
        <begin position="213"/>
        <end position="238"/>
    </location>
</feature>
<feature type="transmembrane region" description="Helical" evidence="8">
    <location>
        <begin position="181"/>
        <end position="201"/>
    </location>
</feature>
<dbReference type="Pfam" id="PF03845">
    <property type="entry name" value="Spore_permease"/>
    <property type="match status" value="1"/>
</dbReference>
<proteinExistence type="inferred from homology"/>
<feature type="transmembrane region" description="Helical" evidence="8">
    <location>
        <begin position="300"/>
        <end position="318"/>
    </location>
</feature>
<sequence>MTKITISQLFTIILLGTGLSNHVIVTPILINASGRDAWISVIIGYAFILVFSLLLLYVTRHFQSISLFEWLSSKYSPLLSRIIAIFIVVYLLITGWITLKETVMWTEETFLFNTPTIFIALFLLACSLYISYEKLNVIAICAGVLLPFVLIFGIFVAIGTIPDKNYHLVTPVLVENGWQEVFHGAFIVFSSIIEIFLIIILQHQVTQKLKFKHFIVLTTFLAILTVGPLLGTIAIFGVEEASKLRYPSFFQWRILGIGTYFNHLDFLSIYQWTSGNFIHLAIILYLITEVFDIKKKKQRVNIQVFICIIYLLVIIAPISNEVFLIFLSRYYYIISSVIGVFITLFIALLIKFSKNRRSTQVE</sequence>
<evidence type="ECO:0000313" key="10">
    <source>
        <dbReference type="Proteomes" id="UP000317316"/>
    </source>
</evidence>
<comment type="caution">
    <text evidence="9">The sequence shown here is derived from an EMBL/GenBank/DDBJ whole genome shotgun (WGS) entry which is preliminary data.</text>
</comment>
<dbReference type="PANTHER" id="PTHR34975:SF2">
    <property type="entry name" value="SPORE GERMINATION PROTEIN A2"/>
    <property type="match status" value="1"/>
</dbReference>
<feature type="transmembrane region" description="Helical" evidence="8">
    <location>
        <begin position="36"/>
        <end position="58"/>
    </location>
</feature>
<dbReference type="GO" id="GO:0016020">
    <property type="term" value="C:membrane"/>
    <property type="evidence" value="ECO:0007669"/>
    <property type="project" value="UniProtKB-SubCell"/>
</dbReference>